<comment type="similarity">
    <text evidence="2 7">Belongs to the peptidase M14 family.</text>
</comment>
<dbReference type="EMBL" id="QRMS01000002">
    <property type="protein sequence ID" value="RHJ88643.1"/>
    <property type="molecule type" value="Genomic_DNA"/>
</dbReference>
<feature type="region of interest" description="Disordered" evidence="8">
    <location>
        <begin position="213"/>
        <end position="235"/>
    </location>
</feature>
<keyword evidence="13" id="KW-1185">Reference proteome</keyword>
<evidence type="ECO:0000256" key="7">
    <source>
        <dbReference type="PROSITE-ProRule" id="PRU01379"/>
    </source>
</evidence>
<dbReference type="Proteomes" id="UP000284841">
    <property type="component" value="Unassembled WGS sequence"/>
</dbReference>
<feature type="chain" id="PRO_5019417170" evidence="9">
    <location>
        <begin position="34"/>
        <end position="572"/>
    </location>
</feature>
<comment type="caution">
    <text evidence="12">The sequence shown here is derived from an EMBL/GenBank/DDBJ whole genome shotgun (WGS) entry which is preliminary data.</text>
</comment>
<feature type="domain" description="Peptidase M14" evidence="11">
    <location>
        <begin position="55"/>
        <end position="391"/>
    </location>
</feature>
<dbReference type="Pfam" id="PF00041">
    <property type="entry name" value="fn3"/>
    <property type="match status" value="1"/>
</dbReference>
<evidence type="ECO:0000259" key="10">
    <source>
        <dbReference type="PROSITE" id="PS50853"/>
    </source>
</evidence>
<keyword evidence="5" id="KW-0862">Zinc</keyword>
<feature type="domain" description="Fibronectin type-III" evidence="10">
    <location>
        <begin position="480"/>
        <end position="572"/>
    </location>
</feature>
<dbReference type="PROSITE" id="PS50853">
    <property type="entry name" value="FN3"/>
    <property type="match status" value="1"/>
</dbReference>
<keyword evidence="9" id="KW-0732">Signal</keyword>
<dbReference type="Gene3D" id="3.40.630.10">
    <property type="entry name" value="Zn peptidases"/>
    <property type="match status" value="1"/>
</dbReference>
<feature type="active site" description="Proton donor/acceptor" evidence="7">
    <location>
        <position position="364"/>
    </location>
</feature>
<evidence type="ECO:0000256" key="6">
    <source>
        <dbReference type="ARBA" id="ARBA00023049"/>
    </source>
</evidence>
<dbReference type="GO" id="GO:0005615">
    <property type="term" value="C:extracellular space"/>
    <property type="evidence" value="ECO:0007669"/>
    <property type="project" value="TreeGrafter"/>
</dbReference>
<keyword evidence="6" id="KW-0482">Metalloprotease</keyword>
<dbReference type="GO" id="GO:0006508">
    <property type="term" value="P:proteolysis"/>
    <property type="evidence" value="ECO:0007669"/>
    <property type="project" value="UniProtKB-KW"/>
</dbReference>
<dbReference type="SMART" id="SM00631">
    <property type="entry name" value="Zn_pept"/>
    <property type="match status" value="1"/>
</dbReference>
<dbReference type="Gene3D" id="2.60.40.10">
    <property type="entry name" value="Immunoglobulins"/>
    <property type="match status" value="1"/>
</dbReference>
<dbReference type="InterPro" id="IPR003961">
    <property type="entry name" value="FN3_dom"/>
</dbReference>
<evidence type="ECO:0000256" key="1">
    <source>
        <dbReference type="ARBA" id="ARBA00001947"/>
    </source>
</evidence>
<accession>A0A415E4S2</accession>
<evidence type="ECO:0000256" key="3">
    <source>
        <dbReference type="ARBA" id="ARBA00022670"/>
    </source>
</evidence>
<dbReference type="SUPFAM" id="SSF53187">
    <property type="entry name" value="Zn-dependent exopeptidases"/>
    <property type="match status" value="1"/>
</dbReference>
<reference evidence="12 13" key="1">
    <citation type="submission" date="2018-08" db="EMBL/GenBank/DDBJ databases">
        <title>A genome reference for cultivated species of the human gut microbiota.</title>
        <authorList>
            <person name="Zou Y."/>
            <person name="Xue W."/>
            <person name="Luo G."/>
        </authorList>
    </citation>
    <scope>NUCLEOTIDE SEQUENCE [LARGE SCALE GENOMIC DNA]</scope>
    <source>
        <strain evidence="12 13">AM07-24</strain>
    </source>
</reference>
<dbReference type="OrthoDB" id="9811296at2"/>
<keyword evidence="4" id="KW-0378">Hydrolase</keyword>
<name>A0A415E4S2_9FIRM</name>
<evidence type="ECO:0000313" key="13">
    <source>
        <dbReference type="Proteomes" id="UP000284841"/>
    </source>
</evidence>
<evidence type="ECO:0000259" key="11">
    <source>
        <dbReference type="PROSITE" id="PS52035"/>
    </source>
</evidence>
<dbReference type="InterPro" id="IPR013783">
    <property type="entry name" value="Ig-like_fold"/>
</dbReference>
<protein>
    <submittedName>
        <fullName evidence="12">Uncharacterized protein</fullName>
    </submittedName>
</protein>
<proteinExistence type="inferred from homology"/>
<dbReference type="InterPro" id="IPR000834">
    <property type="entry name" value="Peptidase_M14"/>
</dbReference>
<dbReference type="STRING" id="1776384.GCA_900086585_04303"/>
<evidence type="ECO:0000256" key="8">
    <source>
        <dbReference type="SAM" id="MobiDB-lite"/>
    </source>
</evidence>
<evidence type="ECO:0000256" key="4">
    <source>
        <dbReference type="ARBA" id="ARBA00022801"/>
    </source>
</evidence>
<gene>
    <name evidence="12" type="ORF">DW099_09710</name>
</gene>
<dbReference type="GO" id="GO:0004181">
    <property type="term" value="F:metallocarboxypeptidase activity"/>
    <property type="evidence" value="ECO:0007669"/>
    <property type="project" value="InterPro"/>
</dbReference>
<evidence type="ECO:0000256" key="2">
    <source>
        <dbReference type="ARBA" id="ARBA00005988"/>
    </source>
</evidence>
<dbReference type="SMART" id="SM00060">
    <property type="entry name" value="FN3"/>
    <property type="match status" value="1"/>
</dbReference>
<sequence>MKERKDEMKKSFRKILVICTVLAMILGTTFASAATKTEVTSLDGAKAKVQVDWNHRYTYDELGKQLKDLNKAYGKLSKLETIGKTHEGRPLYCMTITDQSVAKSKKTEVTVFGNIHGGERESASSAMYSAWYLLENSGTTKVKTLLKNYIVYVIPVINPDGYEQSFLWNTRQNMKPTDHDNDGVPFNDNYKDIDGDGYIADISAVDAAKTVTGSAGRESDDANKDGILGNDPKGSNIDMNRTFDYLWGEDGVMDSEGESPASEPEIQAVQNFIKAHPNMTCLATLHTGIQCVLYPWGYRKAHKDLDDMDDIKYMDQTAKEMAKTIAEGTQRNFYYKQSYHDYPTYSELIDYAYGKFGIHPYTIEVYSGGSSEDSAYDPNHDLSSDKGCKWNNKLPDVKEVYYTHEEAVKILEAAGIDPAKLQIKDKATNEYRPWKASEGLLFKTSATAQMVDKAPEGQDVMVNGVMKGILKMFENEKAVNTIKLTVKASASKDKVKLTWNKSKGQITGYQVQKSKYSAKGFLNVNKNTTKTSITNTKNLKKGTTYYYRVRPISKVNGKTTYGQWAKVSVKAK</sequence>
<dbReference type="PANTHER" id="PTHR11705:SF143">
    <property type="entry name" value="SLL0236 PROTEIN"/>
    <property type="match status" value="1"/>
</dbReference>
<dbReference type="SUPFAM" id="SSF49265">
    <property type="entry name" value="Fibronectin type III"/>
    <property type="match status" value="1"/>
</dbReference>
<evidence type="ECO:0000256" key="9">
    <source>
        <dbReference type="SAM" id="SignalP"/>
    </source>
</evidence>
<evidence type="ECO:0000256" key="5">
    <source>
        <dbReference type="ARBA" id="ARBA00022833"/>
    </source>
</evidence>
<dbReference type="CDD" id="cd00063">
    <property type="entry name" value="FN3"/>
    <property type="match status" value="1"/>
</dbReference>
<dbReference type="InterPro" id="IPR036116">
    <property type="entry name" value="FN3_sf"/>
</dbReference>
<dbReference type="PRINTS" id="PR00765">
    <property type="entry name" value="CRBOXYPTASEA"/>
</dbReference>
<comment type="cofactor">
    <cofactor evidence="1">
        <name>Zn(2+)</name>
        <dbReference type="ChEBI" id="CHEBI:29105"/>
    </cofactor>
</comment>
<keyword evidence="3" id="KW-0645">Protease</keyword>
<dbReference type="Pfam" id="PF00246">
    <property type="entry name" value="Peptidase_M14"/>
    <property type="match status" value="1"/>
</dbReference>
<organism evidence="12 13">
    <name type="scientific">Emergencia timonensis</name>
    <dbReference type="NCBI Taxonomy" id="1776384"/>
    <lineage>
        <taxon>Bacteria</taxon>
        <taxon>Bacillati</taxon>
        <taxon>Bacillota</taxon>
        <taxon>Clostridia</taxon>
        <taxon>Peptostreptococcales</taxon>
        <taxon>Anaerovoracaceae</taxon>
        <taxon>Emergencia</taxon>
    </lineage>
</organism>
<feature type="signal peptide" evidence="9">
    <location>
        <begin position="1"/>
        <end position="33"/>
    </location>
</feature>
<dbReference type="AlphaFoldDB" id="A0A415E4S2"/>
<dbReference type="PROSITE" id="PS52035">
    <property type="entry name" value="PEPTIDASE_M14"/>
    <property type="match status" value="1"/>
</dbReference>
<dbReference type="PANTHER" id="PTHR11705">
    <property type="entry name" value="PROTEASE FAMILY M14 CARBOXYPEPTIDASE A,B"/>
    <property type="match status" value="1"/>
</dbReference>
<evidence type="ECO:0000313" key="12">
    <source>
        <dbReference type="EMBL" id="RHJ88643.1"/>
    </source>
</evidence>
<dbReference type="GO" id="GO:0008270">
    <property type="term" value="F:zinc ion binding"/>
    <property type="evidence" value="ECO:0007669"/>
    <property type="project" value="InterPro"/>
</dbReference>